<name>A0A8X6T9C0_NEPPI</name>
<evidence type="ECO:0000259" key="1">
    <source>
        <dbReference type="Pfam" id="PF18701"/>
    </source>
</evidence>
<feature type="domain" description="DUF5641" evidence="1">
    <location>
        <begin position="94"/>
        <end position="154"/>
    </location>
</feature>
<dbReference type="Proteomes" id="UP000887013">
    <property type="component" value="Unassembled WGS sequence"/>
</dbReference>
<evidence type="ECO:0000313" key="3">
    <source>
        <dbReference type="Proteomes" id="UP000887013"/>
    </source>
</evidence>
<dbReference type="InterPro" id="IPR040676">
    <property type="entry name" value="DUF5641"/>
</dbReference>
<proteinExistence type="predicted"/>
<gene>
    <name evidence="2" type="primary">AVEN_255928_1</name>
    <name evidence="2" type="ORF">NPIL_209441</name>
</gene>
<dbReference type="AlphaFoldDB" id="A0A8X6T9C0"/>
<accession>A0A8X6T9C0</accession>
<keyword evidence="3" id="KW-1185">Reference proteome</keyword>
<dbReference type="EMBL" id="BMAW01052042">
    <property type="protein sequence ID" value="GFS83914.1"/>
    <property type="molecule type" value="Genomic_DNA"/>
</dbReference>
<evidence type="ECO:0000313" key="2">
    <source>
        <dbReference type="EMBL" id="GFS83914.1"/>
    </source>
</evidence>
<dbReference type="PANTHER" id="PTHR47331">
    <property type="entry name" value="PHD-TYPE DOMAIN-CONTAINING PROTEIN"/>
    <property type="match status" value="1"/>
</dbReference>
<dbReference type="OrthoDB" id="6431939at2759"/>
<dbReference type="Pfam" id="PF18701">
    <property type="entry name" value="DUF5641"/>
    <property type="match status" value="1"/>
</dbReference>
<sequence length="167" mass="19545">MGLVKSVKDPLKKFLGKALLAFEELTTILVEIEYVVNSRPLTYVTDNFSEPNPLTPLDFLQYGRKNQDYPLHFAELVNEVSNRESLIKRKPYQTTLLKHFWNKWKTQYLLDLKTVHHFKSPNIHKDVKVDVVLVEGSSKSKLLWDLGTIQETFPRPRWACKSLCREN</sequence>
<protein>
    <submittedName>
        <fullName evidence="2">Integrase catalytic domain-containing protein</fullName>
    </submittedName>
</protein>
<comment type="caution">
    <text evidence="2">The sequence shown here is derived from an EMBL/GenBank/DDBJ whole genome shotgun (WGS) entry which is preliminary data.</text>
</comment>
<organism evidence="2 3">
    <name type="scientific">Nephila pilipes</name>
    <name type="common">Giant wood spider</name>
    <name type="synonym">Nephila maculata</name>
    <dbReference type="NCBI Taxonomy" id="299642"/>
    <lineage>
        <taxon>Eukaryota</taxon>
        <taxon>Metazoa</taxon>
        <taxon>Ecdysozoa</taxon>
        <taxon>Arthropoda</taxon>
        <taxon>Chelicerata</taxon>
        <taxon>Arachnida</taxon>
        <taxon>Araneae</taxon>
        <taxon>Araneomorphae</taxon>
        <taxon>Entelegynae</taxon>
        <taxon>Araneoidea</taxon>
        <taxon>Nephilidae</taxon>
        <taxon>Nephila</taxon>
    </lineage>
</organism>
<reference evidence="2" key="1">
    <citation type="submission" date="2020-08" db="EMBL/GenBank/DDBJ databases">
        <title>Multicomponent nature underlies the extraordinary mechanical properties of spider dragline silk.</title>
        <authorList>
            <person name="Kono N."/>
            <person name="Nakamura H."/>
            <person name="Mori M."/>
            <person name="Yoshida Y."/>
            <person name="Ohtoshi R."/>
            <person name="Malay A.D."/>
            <person name="Moran D.A.P."/>
            <person name="Tomita M."/>
            <person name="Numata K."/>
            <person name="Arakawa K."/>
        </authorList>
    </citation>
    <scope>NUCLEOTIDE SEQUENCE</scope>
</reference>